<dbReference type="AlphaFoldDB" id="A0A6C0DLM6"/>
<accession>A0A6C0DLM6</accession>
<organism evidence="1">
    <name type="scientific">viral metagenome</name>
    <dbReference type="NCBI Taxonomy" id="1070528"/>
    <lineage>
        <taxon>unclassified sequences</taxon>
        <taxon>metagenomes</taxon>
        <taxon>organismal metagenomes</taxon>
    </lineage>
</organism>
<protein>
    <submittedName>
        <fullName evidence="1">Uncharacterized protein</fullName>
    </submittedName>
</protein>
<proteinExistence type="predicted"/>
<name>A0A6C0DLM6_9ZZZZ</name>
<reference evidence="1" key="1">
    <citation type="journal article" date="2020" name="Nature">
        <title>Giant virus diversity and host interactions through global metagenomics.</title>
        <authorList>
            <person name="Schulz F."/>
            <person name="Roux S."/>
            <person name="Paez-Espino D."/>
            <person name="Jungbluth S."/>
            <person name="Walsh D.A."/>
            <person name="Denef V.J."/>
            <person name="McMahon K.D."/>
            <person name="Konstantinidis K.T."/>
            <person name="Eloe-Fadrosh E.A."/>
            <person name="Kyrpides N.C."/>
            <person name="Woyke T."/>
        </authorList>
    </citation>
    <scope>NUCLEOTIDE SEQUENCE</scope>
    <source>
        <strain evidence="1">GVMAG-M-3300023174-189</strain>
    </source>
</reference>
<dbReference type="EMBL" id="MN739626">
    <property type="protein sequence ID" value="QHT16485.1"/>
    <property type="molecule type" value="Genomic_DNA"/>
</dbReference>
<evidence type="ECO:0000313" key="1">
    <source>
        <dbReference type="EMBL" id="QHT16485.1"/>
    </source>
</evidence>
<sequence length="259" mass="29434">MSSWIIAKHRQTKKKPSVTKYHDTASSPDVFSMYMSFIGSYIYSQKMGETCNVWDDNGLLKSTLKVNPQVKYLKEKPEMAAVLGDKDYTGFVSQMKFKEIQKTAGSIISYDQTLNQTVIRFLEKAGVRAMFDIGIQLVRDPAGPNLSQLKKYAASIKAYQVKAKKDKLMVYIMSDSYAAVSHFQTYCDPSWNVTALCKNPPKDSGDAFVQAMAEVQIMTAVPALILDFDRPVDRFIYLMQRNAKLDYFVEMNGKEWTLL</sequence>